<dbReference type="OrthoDB" id="497927at2759"/>
<evidence type="ECO:0000313" key="2">
    <source>
        <dbReference type="EMBL" id="ODQ44304.1"/>
    </source>
</evidence>
<sequence length="343" mass="38920">MVDLDKHNVVPYFTSLGMFIIDEISFPTFKIDGILGGGGTFAICGSRMVLKHFESKKSAWIVDIGNDCPNEILEELKSWDSGTIFRYDYTRKCTRGWNGYGENEFRSFKYLTPKKRITVDDLKEYPWMLESNSFHFVCSPKRCVDLLREFSELSSTKIANPDPVIAWEPIPDCCTPEFLPETLSILNRVDILTPNAAECASFFGELEPQDKQNCERIARKFLDYMTKTNSGIVLRCGSLGSLLIESKHKFIKWFPPYHHKTSDSSNKVIDPTGCGNTFVGALATAFIKFNRNFEVACVYATIASGACIEQHGLPKLTKSDTNEELWNGISVDERLKNYKNKFP</sequence>
<dbReference type="Gene3D" id="3.40.1190.20">
    <property type="match status" value="1"/>
</dbReference>
<dbReference type="Proteomes" id="UP000094455">
    <property type="component" value="Unassembled WGS sequence"/>
</dbReference>
<dbReference type="STRING" id="763406.A0A1E3NDW4"/>
<dbReference type="Pfam" id="PF00294">
    <property type="entry name" value="PfkB"/>
    <property type="match status" value="1"/>
</dbReference>
<evidence type="ECO:0000259" key="1">
    <source>
        <dbReference type="Pfam" id="PF00294"/>
    </source>
</evidence>
<accession>A0A1E3NDW4</accession>
<reference evidence="2 3" key="1">
    <citation type="journal article" date="2016" name="Proc. Natl. Acad. Sci. U.S.A.">
        <title>Comparative genomics of biotechnologically important yeasts.</title>
        <authorList>
            <person name="Riley R."/>
            <person name="Haridas S."/>
            <person name="Wolfe K.H."/>
            <person name="Lopes M.R."/>
            <person name="Hittinger C.T."/>
            <person name="Goeker M."/>
            <person name="Salamov A.A."/>
            <person name="Wisecaver J.H."/>
            <person name="Long T.M."/>
            <person name="Calvey C.H."/>
            <person name="Aerts A.L."/>
            <person name="Barry K.W."/>
            <person name="Choi C."/>
            <person name="Clum A."/>
            <person name="Coughlan A.Y."/>
            <person name="Deshpande S."/>
            <person name="Douglass A.P."/>
            <person name="Hanson S.J."/>
            <person name="Klenk H.-P."/>
            <person name="LaButti K.M."/>
            <person name="Lapidus A."/>
            <person name="Lindquist E.A."/>
            <person name="Lipzen A.M."/>
            <person name="Meier-Kolthoff J.P."/>
            <person name="Ohm R.A."/>
            <person name="Otillar R.P."/>
            <person name="Pangilinan J.L."/>
            <person name="Peng Y."/>
            <person name="Rokas A."/>
            <person name="Rosa C.A."/>
            <person name="Scheuner C."/>
            <person name="Sibirny A.A."/>
            <person name="Slot J.C."/>
            <person name="Stielow J.B."/>
            <person name="Sun H."/>
            <person name="Kurtzman C.P."/>
            <person name="Blackwell M."/>
            <person name="Grigoriev I.V."/>
            <person name="Jeffries T.W."/>
        </authorList>
    </citation>
    <scope>NUCLEOTIDE SEQUENCE [LARGE SCALE GENOMIC DNA]</scope>
    <source>
        <strain evidence="2 3">NRRL Y-2026</strain>
    </source>
</reference>
<dbReference type="AlphaFoldDB" id="A0A1E3NDW4"/>
<dbReference type="SUPFAM" id="SSF53613">
    <property type="entry name" value="Ribokinase-like"/>
    <property type="match status" value="1"/>
</dbReference>
<proteinExistence type="predicted"/>
<keyword evidence="3" id="KW-1185">Reference proteome</keyword>
<dbReference type="PANTHER" id="PTHR47098:SF2">
    <property type="entry name" value="PROTEIN MAK32"/>
    <property type="match status" value="1"/>
</dbReference>
<dbReference type="PANTHER" id="PTHR47098">
    <property type="entry name" value="PROTEIN MAK32"/>
    <property type="match status" value="1"/>
</dbReference>
<evidence type="ECO:0000313" key="3">
    <source>
        <dbReference type="Proteomes" id="UP000094455"/>
    </source>
</evidence>
<organism evidence="2 3">
    <name type="scientific">Pichia membranifaciens NRRL Y-2026</name>
    <dbReference type="NCBI Taxonomy" id="763406"/>
    <lineage>
        <taxon>Eukaryota</taxon>
        <taxon>Fungi</taxon>
        <taxon>Dikarya</taxon>
        <taxon>Ascomycota</taxon>
        <taxon>Saccharomycotina</taxon>
        <taxon>Pichiomycetes</taxon>
        <taxon>Pichiales</taxon>
        <taxon>Pichiaceae</taxon>
        <taxon>Pichia</taxon>
    </lineage>
</organism>
<dbReference type="InterPro" id="IPR029056">
    <property type="entry name" value="Ribokinase-like"/>
</dbReference>
<dbReference type="EMBL" id="KV454007">
    <property type="protein sequence ID" value="ODQ44304.1"/>
    <property type="molecule type" value="Genomic_DNA"/>
</dbReference>
<protein>
    <recommendedName>
        <fullName evidence="1">Carbohydrate kinase PfkB domain-containing protein</fullName>
    </recommendedName>
</protein>
<dbReference type="GeneID" id="30181489"/>
<feature type="domain" description="Carbohydrate kinase PfkB" evidence="1">
    <location>
        <begin position="175"/>
        <end position="313"/>
    </location>
</feature>
<dbReference type="RefSeq" id="XP_019015417.1">
    <property type="nucleotide sequence ID" value="XM_019164802.1"/>
</dbReference>
<gene>
    <name evidence="2" type="ORF">PICMEDRAFT_74556</name>
</gene>
<dbReference type="InterPro" id="IPR011611">
    <property type="entry name" value="PfkB_dom"/>
</dbReference>
<name>A0A1E3NDW4_9ASCO</name>